<dbReference type="RefSeq" id="WP_092017970.1">
    <property type="nucleotide sequence ID" value="NZ_FOXH01000008.1"/>
</dbReference>
<keyword evidence="2" id="KW-1185">Reference proteome</keyword>
<reference evidence="1 2" key="1">
    <citation type="submission" date="2016-10" db="EMBL/GenBank/DDBJ databases">
        <authorList>
            <person name="de Groot N.N."/>
        </authorList>
    </citation>
    <scope>NUCLEOTIDE SEQUENCE [LARGE SCALE GENOMIC DNA]</scope>
    <source>
        <strain evidence="2">E92,LMG 26720,CCM 7988</strain>
    </source>
</reference>
<evidence type="ECO:0000313" key="1">
    <source>
        <dbReference type="EMBL" id="SFQ00641.1"/>
    </source>
</evidence>
<dbReference type="InterPro" id="IPR012467">
    <property type="entry name" value="DUF1684"/>
</dbReference>
<gene>
    <name evidence="1" type="ORF">SAMN04515674_108129</name>
</gene>
<dbReference type="PANTHER" id="PTHR41913:SF1">
    <property type="entry name" value="DUF1684 DOMAIN-CONTAINING PROTEIN"/>
    <property type="match status" value="1"/>
</dbReference>
<organism evidence="1 2">
    <name type="scientific">Pseudarcicella hirudinis</name>
    <dbReference type="NCBI Taxonomy" id="1079859"/>
    <lineage>
        <taxon>Bacteria</taxon>
        <taxon>Pseudomonadati</taxon>
        <taxon>Bacteroidota</taxon>
        <taxon>Cytophagia</taxon>
        <taxon>Cytophagales</taxon>
        <taxon>Flectobacillaceae</taxon>
        <taxon>Pseudarcicella</taxon>
    </lineage>
</organism>
<dbReference type="Proteomes" id="UP000199306">
    <property type="component" value="Unassembled WGS sequence"/>
</dbReference>
<proteinExistence type="predicted"/>
<name>A0A1I5UZH2_9BACT</name>
<sequence>MKYTALICLLLGLSAFNIEEKPEDTDYKNQIELWHQQRVNTLKSESGWLNVVGLYWLEEGENTFGTAIGNKVIFPKGKAENKLGTFVLKNGIVTLNVLPGIQIRANNELFSKGVIFDGTNTKPLVLSYKSLSWFIIKRGNKYGVRLRDFESESLKNFTRIDRFPVEESWKIEGTFEAPASPKTIAITDVIGLTSEQPLAGTLSFEIQGKKYKLDATGEGNSLFIVFADQTSGKTTYGGGRFLYVPKPADGNKVVIDFNKSINPPCAFTAFATCPLPPAQNRLAANIQAGEKVYGDH</sequence>
<evidence type="ECO:0008006" key="3">
    <source>
        <dbReference type="Google" id="ProtNLM"/>
    </source>
</evidence>
<dbReference type="PANTHER" id="PTHR41913">
    <property type="entry name" value="DUF1684 DOMAIN-CONTAINING PROTEIN"/>
    <property type="match status" value="1"/>
</dbReference>
<dbReference type="AlphaFoldDB" id="A0A1I5UZH2"/>
<dbReference type="OrthoDB" id="5493262at2"/>
<protein>
    <recommendedName>
        <fullName evidence="3">DUF1684 domain-containing protein</fullName>
    </recommendedName>
</protein>
<dbReference type="STRING" id="1079859.SAMN04515674_108129"/>
<accession>A0A1I5UZH2</accession>
<dbReference type="Pfam" id="PF07920">
    <property type="entry name" value="DUF1684"/>
    <property type="match status" value="1"/>
</dbReference>
<evidence type="ECO:0000313" key="2">
    <source>
        <dbReference type="Proteomes" id="UP000199306"/>
    </source>
</evidence>
<dbReference type="EMBL" id="FOXH01000008">
    <property type="protein sequence ID" value="SFQ00641.1"/>
    <property type="molecule type" value="Genomic_DNA"/>
</dbReference>